<dbReference type="InterPro" id="IPR048433">
    <property type="entry name" value="YNCE-like_beta-prop"/>
</dbReference>
<dbReference type="SUPFAM" id="SSF49373">
    <property type="entry name" value="Invasin/intimin cell-adhesion fragments"/>
    <property type="match status" value="2"/>
</dbReference>
<sequence>MVLLKVLSWILRRRAGFLLLGLMAISAQLMGQSLVGTGSQPFAVAVNTATNKIYVVNRQGTVTIIDGATNTTETERVGGIPVAIAVNPVTNKAYVAGSDGTVTVIDEGQFITKTIRVDLNPQAIVVNPLTNKIYVAAANGSIFSEFNPNGNVSVIDGTDDTVKTTFPVGKNPFAIALNPVTNRIYVANEANGSNATVNVIDGSIDLPVGSPVRLGSTPSALAVNPVTNKIYVTNGSNLSVISGVSNTVVTTTPLPSNNLTAIAVNPVTNFIYITTQSIGIVMAVNGATDTLALSGIALIGGSPSALAVNSLTNLIYVTDNATTGHVVVIDGSSNNRVDSFLTGNSPGAVAANPVTNRVYVANFRDNNVAVVDGATKTTSTIIAGSNPNAVAVNQVTNKVYVPNFGDNTVTVIDAANGSTTSTVIAGTGPTAVAVNPATNKIYVPNSRSGDVTVIDGLNGNATTQVSAGLGPFAVAVNTVTNKAYVTNSNSNNVTVIDGITNETSNLTVGTTPRGLVVDEVTDTIVVANQGSNDITAFDGKAKTLDTVQVGNSPVAVGVNTAENNFYVVNQGSDDITVIDGDTLRSIDRIRVGTSPGAAVVNPLTNKIYVANQGSNSVSVIDGGRGNVIATVGTGSLPYALDLNLLTNKIYVTNQNGNTVTVIDGTGDTFSATVPTGTAPSGVAVNPVTNKVYVSNRGSANVTEITVGAQQPVPLNIALTPVVSDKDSFTSGGIFSTFNETPSFNVTVTSAYSSSPPYASIVTTTNPPPTQVYFSVDGVTPWSLANPTSASGANPASFAITLSPLDSGLHTLYVFATYGNAGGHNSSNNGTGNSPEISNLQRLPLLVLPTATTTALISDFPNGAQENTRITFTATVTANSSPVTAGMVQFKADGKTQGDPIPVNSNGVATDTNNTLTSGSHIIEAVYLGTDQFLENSASLTQIIYGLPTSITVSSGTPQTAAVNTSYASPLVAIVKDAAGDPVPNVPVTWATNGTITTADGTLTVANPNTDANGLTSVTVRANGKTGSFKVVASAVGTPAQFTLTNTAGAANAITISSGSPQAAVINAEFQQPLTVLVTDAGNNPVQGVTVTYVANGTAANASLSAPSAVTDIDGFAHVIATANGTTGTYTVRATAGSVGSANFDLTNNTAGTTTSLTPTTQTAIYGNTINFIANVNQPAATGAVNFFMGTELLGSATLNAGSATLALNQIPGTGQYLPVGTYSNITATYTGDNNFGGSSSGPVQVTVTKKTVAGGPALTVAANSVTRPFGEPNPPFSYTVVGTLVPGDTSATAVTGTAVYTTSAVPSSLVGTYPLSVSGLVSANYEIAFQDGTVTVTQGNSTTTIATASTNIMYGDQEVLTAAVTQGATGTVSFYEGSTLLGTASLDSATQAELPFDNLPVGIHTITATFNGGPNLLPSTSSPATVTVTQKTGIGGTAALTIVVRNATRPANGQFAVFTYYVTGQLFNYDTYETAITGTPSLASPAGSDPGTYPITISGLTSNNYTLTSVPGTLIVTDDAIGKPSTTTLTVNPSSGQYGDPITLTTTVSPTVASGRVSFYDVLPSGGTVFMGDATLSGGTATFVTSTLTAGTHSVEAAYSGDGIYSTSLSLPSTVTVAKKQGPSGGAALTITVQNASRQFGTANPYFAFIVTGTLLPGDSFESAVTGAAVYATTDTPSSPVGTTYPITVSGQVSQNYEIATVPGTLSIVAASSTTTLASASVGTTGFTAAQYGDTVTLTATIAPTTATGTVVFQEGQNVLGTAQVGSGTGIATLALSTLQAGRHTITATYLGDNNLGTSTSTPVTIVVSPKTGPSGDPYLIVTADDTSRIYGQANPAFAYTVSGTLLNGDTPATAVKGVPIYSTPASLGSPAGTYPVSIVGGLSSLNYLTEFQDGTFTVTPTSLTVSLASSANPVAYGSAVLFTATLPIDATGTVTFYDGPTIFGTGSISGGVATQLTSSLTAGTHSITAQYGGDVNYGSAVSTAVSQVVSLATPTVTLASSLNPSTFGASVTFTATLPTDATGTVTFLDGVTALGTGTIGTGIATLTTGSLAAGTHSITAQYGGDSNYSAAVSTPVSQVVNKASSTVALASSPNPSTFGTSVTLTATIPSGATGTVTFDDGATSLGTGTISGGVATLATGSLTAGTHSITAQYGGDTNYIGAVSTGVSQVVNKATPAVTLASSLNPSTFGVSVTLTATVPSGATGTVTFDDGATSLGTGAISGGGATLTISSLAAGTHSITAQYGGDTNYTTAASTAVSQIVNKASPTVTLASSLNPSTFGVSATLTATVPSEATGIVTFDDGATSLGTGTISSGVASLTTSSLAAGTHSITAQYGGDTNYNGATSSVLSQVVNKASSTVALATSLNPSTFGTGVTLTATVTSGATGTVTFEDGTTSLGTGTINSGVATLATSSLAVGTHSITAQYGGDANYTAAVSTPVSQVVNKAIPTVTLASSLNPSTYGTSLTLTAAVPAGATGTVTFEDNGTAISGAVPISGTTAAFAISTLVAGSHAITAVYSGDTNYNGTTSLVLTQTVNMATTGPSTTLSVSPAMAMYGDPAVLTAVVGPPSGATGTVSFHEGTTLLGTSSLDGSTTAVLPVSTLNVGTHTITATYNGDVNFPASTSNPVTLTVTQRTAPGGGAALTVTVNDATRTTTEANPPFSHTVAGELVNGDTYATAVSGTPTYSTTAGTTAGTFEITLSGLTSQNYTLAFVPGTLTVVPSSSTTTLTASPNSLQYGGPVTLTATVTSGATGTASFYDSSVFLGEGTVTGGVATLITTTLNAGTHTITAIYNGDATYASSTSGPATVTVAKKTAAGGGPALTVTVENASREYGTANPEFAYIVSGTLVNGDTYATAVTGVPVYTSTDTPTSPVGSTFPINVSGLVSENYTLTTVPGTLTIVTAPTTTALTTSVTSTQYGDPVTLTATVGPSSATGTVVFSSGSTALGTGTVSGGTATLSTSALSVGTYTITASYEGDGNYAESTSSAVTVTVVKRTGPGGVAALTVMVTDASRQYGQGNPAFSYSVSGTLVNGDTYATAVTGVAVYSTPATVTAPVGTYPVSITGGLNSANYSLAFVNGTLTVSKGTPTVTVASSLNPSSYGSSVIFTATVPSGATGTVTFEDNGTEIGSAVPISGITVTFTTSTLVAGTHPIIAVYSGDSNYNGATSSVLTQVVNQATLTVTANDASRPYGTPDPPFTSTMIGFANGDTQESVVTGSPSLTTTATTVSPAGTYPITAAPGDLATNNNYIFTYVNGTLTVTPAAGETTTLSVNPTTVMYGNPAVLTAVVGPTAGATGTVSFHEGTTLLGTSSLDSSATAVLSVSTLNAGTHTITATYNGDLSFPASTSNPVTLTVTQRTGTSGGASLTVTVNDASRTTTEANPPFSHTVAGELVNGDTYATAVTGTPTYSTTAGMTTGTFEITVSGLTSQNYVLAFVPGTLTVVPSSSKTTLAASPNSSQYGDRVTLTATVTSGATGTASFYDGSVYLGQGTVTGGVAALSTTTLNAGTHTITATYNGDATYASSMSEPTTVTVAKKTAAGGAPALTVTVLNESREYGTANPEFSYIVSGTLLNGDTYATAVTGVPVYSVAGSPNSPVGSTFPINVSGLASQNYTLTTVPGTLTIVTAATTTTLTTSATSTQYGDPLTLTATVAASGATGTVVFSKGSTVLGTAAVSGGTATLSTSALSAGTNTITASYEGDGNYAASTSSPVTAIVTPRTGPNGGAALTVTVTNASRQYGQGNPAFSYTVTGTLVNGDTYSTAVTGVPVYSTTATVTSPVGTYPISIIGGLSSPNYSIAFVNGILTVSKGTPSVAVASSQNPSTPAASVTFTATLSAGATGTVTFMDGTTVMGTGLVSSGTASFSTSTLSVGTHSVTATYNGDGNYNGVTSPALSQVVNKTAATVTLASSRNPVPSGSSVTFTATVPAGSTGTVQFLDGMTVLGAGTVSGGTASLSTTTLSVGTHSITAVYSGDATYNGATSSAVSQVVQTVGGTQPTFTVASTTGPQLIPPGASASYSITVTPVNGAFNNVVTLTATNLPPGSSYSFAPPILTPGSAAATSTFTVNVPKQSAALRRISKTPFALAVLLLPLAFLRRTRARPPRLLLWLLLGLTSSGAISGCGSGGYFNQPQQTYTITITATSGSVANSSTVTLTVQ</sequence>
<dbReference type="Gene3D" id="3.30.160.710">
    <property type="match status" value="3"/>
</dbReference>
<dbReference type="InterPro" id="IPR032109">
    <property type="entry name" value="Big_3_5"/>
</dbReference>
<dbReference type="Pfam" id="PF21783">
    <property type="entry name" value="YNCE"/>
    <property type="match status" value="1"/>
</dbReference>
<dbReference type="Pfam" id="PF18676">
    <property type="entry name" value="MBG_2"/>
    <property type="match status" value="11"/>
</dbReference>
<evidence type="ECO:0000256" key="3">
    <source>
        <dbReference type="SAM" id="Phobius"/>
    </source>
</evidence>
<dbReference type="InterPro" id="IPR013783">
    <property type="entry name" value="Ig-like_fold"/>
</dbReference>
<protein>
    <submittedName>
        <fullName evidence="5">YVTN family beta-propeller protein</fullName>
    </submittedName>
</protein>
<dbReference type="RefSeq" id="WP_125486739.1">
    <property type="nucleotide sequence ID" value="NZ_RSDW01000001.1"/>
</dbReference>
<comment type="caution">
    <text evidence="5">The sequence shown here is derived from an EMBL/GenBank/DDBJ whole genome shotgun (WGS) entry which is preliminary data.</text>
</comment>
<keyword evidence="2" id="KW-0732">Signal</keyword>
<dbReference type="InterPro" id="IPR011045">
    <property type="entry name" value="N2O_reductase_N"/>
</dbReference>
<dbReference type="Pfam" id="PF16640">
    <property type="entry name" value="Big_3_5"/>
    <property type="match status" value="21"/>
</dbReference>
<keyword evidence="3" id="KW-0472">Membrane</keyword>
<dbReference type="EMBL" id="RSDW01000001">
    <property type="protein sequence ID" value="RSL18366.1"/>
    <property type="molecule type" value="Genomic_DNA"/>
</dbReference>
<evidence type="ECO:0000256" key="1">
    <source>
        <dbReference type="ARBA" id="ARBA00010116"/>
    </source>
</evidence>
<dbReference type="SUPFAM" id="SSF75011">
    <property type="entry name" value="3-carboxy-cis,cis-mucoante lactonizing enzyme"/>
    <property type="match status" value="1"/>
</dbReference>
<evidence type="ECO:0000256" key="2">
    <source>
        <dbReference type="ARBA" id="ARBA00022729"/>
    </source>
</evidence>
<dbReference type="InterPro" id="IPR003344">
    <property type="entry name" value="Big_1_dom"/>
</dbReference>
<evidence type="ECO:0000313" key="5">
    <source>
        <dbReference type="EMBL" id="RSL18366.1"/>
    </source>
</evidence>
<dbReference type="InterPro" id="IPR041286">
    <property type="entry name" value="MBG_2"/>
</dbReference>
<dbReference type="OrthoDB" id="9772811at2"/>
<dbReference type="PROSITE" id="PS51127">
    <property type="entry name" value="BIG1"/>
    <property type="match status" value="1"/>
</dbReference>
<dbReference type="Gene3D" id="2.130.10.10">
    <property type="entry name" value="YVTN repeat-like/Quinoprotein amine dehydrogenase"/>
    <property type="match status" value="4"/>
</dbReference>
<dbReference type="Proteomes" id="UP000269669">
    <property type="component" value="Unassembled WGS sequence"/>
</dbReference>
<feature type="domain" description="Big-1" evidence="4">
    <location>
        <begin position="1052"/>
        <end position="1148"/>
    </location>
</feature>
<evidence type="ECO:0000313" key="6">
    <source>
        <dbReference type="Proteomes" id="UP000269669"/>
    </source>
</evidence>
<dbReference type="InterPro" id="IPR011964">
    <property type="entry name" value="YVTN_b-propeller_repeat"/>
</dbReference>
<name>A0A3R9NZE3_9BACT</name>
<keyword evidence="3" id="KW-0812">Transmembrane</keyword>
<comment type="similarity">
    <text evidence="1">Belongs to the intimin/invasin family.</text>
</comment>
<dbReference type="Gene3D" id="2.60.40.10">
    <property type="entry name" value="Immunoglobulins"/>
    <property type="match status" value="23"/>
</dbReference>
<dbReference type="InterPro" id="IPR008964">
    <property type="entry name" value="Invasin/intimin_cell_adhesion"/>
</dbReference>
<dbReference type="InterPro" id="IPR015943">
    <property type="entry name" value="WD40/YVTN_repeat-like_dom_sf"/>
</dbReference>
<dbReference type="InterPro" id="IPR051200">
    <property type="entry name" value="Host-pathogen_enzymatic-act"/>
</dbReference>
<dbReference type="NCBIfam" id="TIGR02276">
    <property type="entry name" value="beta_rpt_yvtn"/>
    <property type="match status" value="4"/>
</dbReference>
<accession>A0A3R9NZE3</accession>
<dbReference type="SMART" id="SM00634">
    <property type="entry name" value="BID_1"/>
    <property type="match status" value="2"/>
</dbReference>
<organism evidence="5 6">
    <name type="scientific">Edaphobacter aggregans</name>
    <dbReference type="NCBI Taxonomy" id="570835"/>
    <lineage>
        <taxon>Bacteria</taxon>
        <taxon>Pseudomonadati</taxon>
        <taxon>Acidobacteriota</taxon>
        <taxon>Terriglobia</taxon>
        <taxon>Terriglobales</taxon>
        <taxon>Acidobacteriaceae</taxon>
        <taxon>Edaphobacter</taxon>
    </lineage>
</organism>
<proteinExistence type="inferred from homology"/>
<dbReference type="PANTHER" id="PTHR47197">
    <property type="entry name" value="PROTEIN NIRF"/>
    <property type="match status" value="1"/>
</dbReference>
<keyword evidence="6" id="KW-1185">Reference proteome</keyword>
<keyword evidence="3" id="KW-1133">Transmembrane helix</keyword>
<feature type="transmembrane region" description="Helical" evidence="3">
    <location>
        <begin position="4111"/>
        <end position="4132"/>
    </location>
</feature>
<evidence type="ECO:0000259" key="4">
    <source>
        <dbReference type="PROSITE" id="PS51127"/>
    </source>
</evidence>
<gene>
    <name evidence="5" type="ORF">EDE15_3934</name>
</gene>
<dbReference type="SUPFAM" id="SSF50974">
    <property type="entry name" value="Nitrous oxide reductase, N-terminal domain"/>
    <property type="match status" value="1"/>
</dbReference>
<reference evidence="5 6" key="1">
    <citation type="submission" date="2018-12" db="EMBL/GenBank/DDBJ databases">
        <title>Sequencing of bacterial isolates from soil warming experiment in Harvard Forest, Massachusetts, USA.</title>
        <authorList>
            <person name="Deangelis K."/>
        </authorList>
    </citation>
    <scope>NUCLEOTIDE SEQUENCE [LARGE SCALE GENOMIC DNA]</scope>
    <source>
        <strain evidence="5 6">EB153</strain>
    </source>
</reference>
<dbReference type="PANTHER" id="PTHR47197:SF3">
    <property type="entry name" value="DIHYDRO-HEME D1 DEHYDROGENASE"/>
    <property type="match status" value="1"/>
</dbReference>